<organism evidence="1 2">
    <name type="scientific">Aspergillus melleus</name>
    <dbReference type="NCBI Taxonomy" id="138277"/>
    <lineage>
        <taxon>Eukaryota</taxon>
        <taxon>Fungi</taxon>
        <taxon>Dikarya</taxon>
        <taxon>Ascomycota</taxon>
        <taxon>Pezizomycotina</taxon>
        <taxon>Eurotiomycetes</taxon>
        <taxon>Eurotiomycetidae</taxon>
        <taxon>Eurotiales</taxon>
        <taxon>Aspergillaceae</taxon>
        <taxon>Aspergillus</taxon>
        <taxon>Aspergillus subgen. Circumdati</taxon>
    </lineage>
</organism>
<keyword evidence="2" id="KW-1185">Reference proteome</keyword>
<sequence length="213" mass="24698">MQPEFHRYLVAVESGHRLDEDLANWERHTLFKTAFRQQQEIVHRRQPGQRHGEPVVNTSLITFLQSIKELIPEATKHWVRQFVAITDGHLMDWVDEVRGVVECKRGLRNNHFPQVDKQEGAHFAAWSNERPDGPGNRRSWRVLVSQDGPELYVSFLEYGPAWEEYITKNRVGNVFPVPAANLATIRTYGAWKIDIAQDMLDFARIIVAILLHP</sequence>
<evidence type="ECO:0000313" key="2">
    <source>
        <dbReference type="Proteomes" id="UP001177260"/>
    </source>
</evidence>
<reference evidence="1 2" key="1">
    <citation type="journal article" date="2023" name="ACS Omega">
        <title>Identification of the Neoaspergillic Acid Biosynthesis Gene Cluster by Establishing an In Vitro CRISPR-Ribonucleoprotein Genetic System in Aspergillus melleus.</title>
        <authorList>
            <person name="Yuan B."/>
            <person name="Grau M.F."/>
            <person name="Murata R.M."/>
            <person name="Torok T."/>
            <person name="Venkateswaran K."/>
            <person name="Stajich J.E."/>
            <person name="Wang C.C.C."/>
        </authorList>
    </citation>
    <scope>NUCLEOTIDE SEQUENCE [LARGE SCALE GENOMIC DNA]</scope>
    <source>
        <strain evidence="1 2">IMV 1140</strain>
    </source>
</reference>
<name>A0ACC3BEG1_9EURO</name>
<comment type="caution">
    <text evidence="1">The sequence shown here is derived from an EMBL/GenBank/DDBJ whole genome shotgun (WGS) entry which is preliminary data.</text>
</comment>
<dbReference type="EMBL" id="JAOPJF010000005">
    <property type="protein sequence ID" value="KAK1149046.1"/>
    <property type="molecule type" value="Genomic_DNA"/>
</dbReference>
<protein>
    <submittedName>
        <fullName evidence="1">Uncharacterized protein</fullName>
    </submittedName>
</protein>
<dbReference type="Proteomes" id="UP001177260">
    <property type="component" value="Unassembled WGS sequence"/>
</dbReference>
<evidence type="ECO:0000313" key="1">
    <source>
        <dbReference type="EMBL" id="KAK1149046.1"/>
    </source>
</evidence>
<proteinExistence type="predicted"/>
<accession>A0ACC3BEG1</accession>
<gene>
    <name evidence="1" type="ORF">N8T08_007723</name>
</gene>